<sequence>MTMKRILLLALLAGGAFYAYKTGRLGGGDGAFDKDGKPAVMLFTSAECGDPCDKIRAELKKRVASFDEVILTEPNSKYRVNAMPTVIAGKQRSVGDDVHKLAGMLGEVLGKDALTRRERIVLANHFDEQDKPKVVLYGTKWCGYCKAQRELFEEKKIPFEDVDVEASEAGLMAYNALEGSGYPLTYVGYRRFGGFNESEILAAVKELGDKPQAGLR</sequence>
<dbReference type="CDD" id="cd02976">
    <property type="entry name" value="NrdH"/>
    <property type="match status" value="1"/>
</dbReference>
<dbReference type="EMBL" id="WHJH01000005">
    <property type="protein sequence ID" value="NHZ88692.1"/>
    <property type="molecule type" value="Genomic_DNA"/>
</dbReference>
<feature type="domain" description="Glutaredoxin" evidence="1">
    <location>
        <begin position="134"/>
        <end position="169"/>
    </location>
</feature>
<evidence type="ECO:0000313" key="3">
    <source>
        <dbReference type="Proteomes" id="UP000609726"/>
    </source>
</evidence>
<evidence type="ECO:0000259" key="1">
    <source>
        <dbReference type="Pfam" id="PF00462"/>
    </source>
</evidence>
<comment type="caution">
    <text evidence="2">The sequence shown here is derived from an EMBL/GenBank/DDBJ whole genome shotgun (WGS) entry which is preliminary data.</text>
</comment>
<dbReference type="Gene3D" id="3.40.30.10">
    <property type="entry name" value="Glutaredoxin"/>
    <property type="match status" value="1"/>
</dbReference>
<protein>
    <recommendedName>
        <fullName evidence="1">Glutaredoxin domain-containing protein</fullName>
    </recommendedName>
</protein>
<dbReference type="SUPFAM" id="SSF52833">
    <property type="entry name" value="Thioredoxin-like"/>
    <property type="match status" value="1"/>
</dbReference>
<dbReference type="InterPro" id="IPR051548">
    <property type="entry name" value="Grx-like_ET"/>
</dbReference>
<evidence type="ECO:0000313" key="2">
    <source>
        <dbReference type="EMBL" id="NHZ88692.1"/>
    </source>
</evidence>
<dbReference type="PANTHER" id="PTHR34386:SF1">
    <property type="entry name" value="GLUTAREDOXIN-LIKE PROTEIN NRDH"/>
    <property type="match status" value="1"/>
</dbReference>
<dbReference type="Proteomes" id="UP000609726">
    <property type="component" value="Unassembled WGS sequence"/>
</dbReference>
<proteinExistence type="predicted"/>
<accession>A0ABX0NPN7</accession>
<dbReference type="PANTHER" id="PTHR34386">
    <property type="entry name" value="GLUTAREDOXIN"/>
    <property type="match status" value="1"/>
</dbReference>
<dbReference type="InterPro" id="IPR036249">
    <property type="entry name" value="Thioredoxin-like_sf"/>
</dbReference>
<dbReference type="InterPro" id="IPR002109">
    <property type="entry name" value="Glutaredoxin"/>
</dbReference>
<dbReference type="PROSITE" id="PS51354">
    <property type="entry name" value="GLUTAREDOXIN_2"/>
    <property type="match status" value="1"/>
</dbReference>
<reference evidence="2 3" key="1">
    <citation type="submission" date="2019-10" db="EMBL/GenBank/DDBJ databases">
        <title>Taxonomy of Antarctic Massilia spp.: description of Massilia rubra sp. nov., Massilia aquatica sp. nov., Massilia mucilaginosa sp. nov., Massilia frigida sp. nov. isolated from streams, lakes and regoliths.</title>
        <authorList>
            <person name="Holochova P."/>
            <person name="Sedlacek I."/>
            <person name="Kralova S."/>
            <person name="Maslanova I."/>
            <person name="Busse H.-J."/>
            <person name="Stankova E."/>
            <person name="Vrbovska V."/>
            <person name="Kovarovic V."/>
            <person name="Bartak M."/>
            <person name="Svec P."/>
            <person name="Pantucek R."/>
        </authorList>
    </citation>
    <scope>NUCLEOTIDE SEQUENCE [LARGE SCALE GENOMIC DNA]</scope>
    <source>
        <strain evidence="2 3">CCM 8733</strain>
    </source>
</reference>
<name>A0ABX0NPN7_9BURK</name>
<keyword evidence="3" id="KW-1185">Reference proteome</keyword>
<organism evidence="2 3">
    <name type="scientific">Massilia mucilaginosa</name>
    <dbReference type="NCBI Taxonomy" id="2609282"/>
    <lineage>
        <taxon>Bacteria</taxon>
        <taxon>Pseudomonadati</taxon>
        <taxon>Pseudomonadota</taxon>
        <taxon>Betaproteobacteria</taxon>
        <taxon>Burkholderiales</taxon>
        <taxon>Oxalobacteraceae</taxon>
        <taxon>Telluria group</taxon>
        <taxon>Massilia</taxon>
    </lineage>
</organism>
<gene>
    <name evidence="2" type="ORF">F2P45_06585</name>
</gene>
<dbReference type="Pfam" id="PF00462">
    <property type="entry name" value="Glutaredoxin"/>
    <property type="match status" value="1"/>
</dbReference>